<sequence length="81" mass="8922">NTIMRTSLLAILATFAVCALAVPGGAKEASIKRDDMMGFGDISAIDTLGGIGLGKRSQPWDEGRLMLARYRELMRERNPYY</sequence>
<feature type="signal peptide" evidence="1">
    <location>
        <begin position="1"/>
        <end position="21"/>
    </location>
</feature>
<proteinExistence type="predicted"/>
<organism evidence="2 3">
    <name type="scientific">Pristionchus fissidentatus</name>
    <dbReference type="NCBI Taxonomy" id="1538716"/>
    <lineage>
        <taxon>Eukaryota</taxon>
        <taxon>Metazoa</taxon>
        <taxon>Ecdysozoa</taxon>
        <taxon>Nematoda</taxon>
        <taxon>Chromadorea</taxon>
        <taxon>Rhabditida</taxon>
        <taxon>Rhabditina</taxon>
        <taxon>Diplogasteromorpha</taxon>
        <taxon>Diplogasteroidea</taxon>
        <taxon>Neodiplogasteridae</taxon>
        <taxon>Pristionchus</taxon>
    </lineage>
</organism>
<evidence type="ECO:0000313" key="2">
    <source>
        <dbReference type="EMBL" id="GMT15493.1"/>
    </source>
</evidence>
<dbReference type="AlphaFoldDB" id="A0AAV5VB92"/>
<dbReference type="EMBL" id="BTSY01000002">
    <property type="protein sequence ID" value="GMT15493.1"/>
    <property type="molecule type" value="Genomic_DNA"/>
</dbReference>
<feature type="chain" id="PRO_5043495801" evidence="1">
    <location>
        <begin position="22"/>
        <end position="81"/>
    </location>
</feature>
<keyword evidence="3" id="KW-1185">Reference proteome</keyword>
<comment type="caution">
    <text evidence="2">The sequence shown here is derived from an EMBL/GenBank/DDBJ whole genome shotgun (WGS) entry which is preliminary data.</text>
</comment>
<evidence type="ECO:0000256" key="1">
    <source>
        <dbReference type="SAM" id="SignalP"/>
    </source>
</evidence>
<keyword evidence="1" id="KW-0732">Signal</keyword>
<dbReference type="Proteomes" id="UP001432322">
    <property type="component" value="Unassembled WGS sequence"/>
</dbReference>
<name>A0AAV5VB92_9BILA</name>
<protein>
    <submittedName>
        <fullName evidence="2">Uncharacterized protein</fullName>
    </submittedName>
</protein>
<feature type="non-terminal residue" evidence="2">
    <location>
        <position position="1"/>
    </location>
</feature>
<accession>A0AAV5VB92</accession>
<evidence type="ECO:0000313" key="3">
    <source>
        <dbReference type="Proteomes" id="UP001432322"/>
    </source>
</evidence>
<gene>
    <name evidence="2" type="ORF">PFISCL1PPCAC_6790</name>
</gene>
<reference evidence="2" key="1">
    <citation type="submission" date="2023-10" db="EMBL/GenBank/DDBJ databases">
        <title>Genome assembly of Pristionchus species.</title>
        <authorList>
            <person name="Yoshida K."/>
            <person name="Sommer R.J."/>
        </authorList>
    </citation>
    <scope>NUCLEOTIDE SEQUENCE</scope>
    <source>
        <strain evidence="2">RS5133</strain>
    </source>
</reference>